<dbReference type="STRING" id="1123291.SAMN04490355_107230"/>
<dbReference type="InterPro" id="IPR051404">
    <property type="entry name" value="TA_system_antitoxin"/>
</dbReference>
<reference evidence="3" key="1">
    <citation type="submission" date="2016-10" db="EMBL/GenBank/DDBJ databases">
        <authorList>
            <person name="Varghese N."/>
            <person name="Submissions S."/>
        </authorList>
    </citation>
    <scope>NUCLEOTIDE SEQUENCE [LARGE SCALE GENOMIC DNA]</scope>
    <source>
        <strain evidence="3">DSM 13327</strain>
    </source>
</reference>
<dbReference type="InterPro" id="IPR031807">
    <property type="entry name" value="HicB-like"/>
</dbReference>
<dbReference type="Pfam" id="PF15919">
    <property type="entry name" value="HicB_lk_antitox"/>
    <property type="match status" value="1"/>
</dbReference>
<evidence type="ECO:0000313" key="3">
    <source>
        <dbReference type="Proteomes" id="UP000199520"/>
    </source>
</evidence>
<dbReference type="RefSeq" id="WP_217645143.1">
    <property type="nucleotide sequence ID" value="NZ_FOTS01000072.1"/>
</dbReference>
<dbReference type="PANTHER" id="PTHR34504:SF2">
    <property type="entry name" value="UPF0150 PROTEIN SSL0259"/>
    <property type="match status" value="1"/>
</dbReference>
<evidence type="ECO:0000313" key="2">
    <source>
        <dbReference type="EMBL" id="SFM31138.1"/>
    </source>
</evidence>
<evidence type="ECO:0000259" key="1">
    <source>
        <dbReference type="Pfam" id="PF15919"/>
    </source>
</evidence>
<dbReference type="InterPro" id="IPR035069">
    <property type="entry name" value="TTHA1013/TTHA0281-like"/>
</dbReference>
<dbReference type="Proteomes" id="UP000199520">
    <property type="component" value="Unassembled WGS sequence"/>
</dbReference>
<proteinExistence type="predicted"/>
<gene>
    <name evidence="2" type="ORF">SAMN04490355_107230</name>
</gene>
<dbReference type="PANTHER" id="PTHR34504">
    <property type="entry name" value="ANTITOXIN HICB"/>
    <property type="match status" value="1"/>
</dbReference>
<name>A0A1I4PTP1_9FIRM</name>
<organism evidence="2 3">
    <name type="scientific">Pelosinus propionicus DSM 13327</name>
    <dbReference type="NCBI Taxonomy" id="1123291"/>
    <lineage>
        <taxon>Bacteria</taxon>
        <taxon>Bacillati</taxon>
        <taxon>Bacillota</taxon>
        <taxon>Negativicutes</taxon>
        <taxon>Selenomonadales</taxon>
        <taxon>Sporomusaceae</taxon>
        <taxon>Pelosinus</taxon>
    </lineage>
</organism>
<feature type="domain" description="HicB-like antitoxin of toxin-antitoxin system" evidence="1">
    <location>
        <begin position="57"/>
        <end position="116"/>
    </location>
</feature>
<sequence length="117" mass="13155">MIYKCKKCSCISKIEIINIDGKVSSQEIKYGYCANCGHGQLEELTLKTFEYYMSLPYKIVIYPASEGGYVAELPELPGCLTQGDSWQDTFEMIQDAKAAWIDIALQNNKDIPEPSKS</sequence>
<protein>
    <submittedName>
        <fullName evidence="2">Predicted nuclease of the RNAse H fold, HicB family</fullName>
    </submittedName>
</protein>
<dbReference type="Gene3D" id="3.30.160.250">
    <property type="match status" value="1"/>
</dbReference>
<accession>A0A1I4PTP1</accession>
<keyword evidence="3" id="KW-1185">Reference proteome</keyword>
<dbReference type="EMBL" id="FOTS01000072">
    <property type="protein sequence ID" value="SFM31138.1"/>
    <property type="molecule type" value="Genomic_DNA"/>
</dbReference>
<dbReference type="AlphaFoldDB" id="A0A1I4PTP1"/>
<dbReference type="SUPFAM" id="SSF143100">
    <property type="entry name" value="TTHA1013/TTHA0281-like"/>
    <property type="match status" value="1"/>
</dbReference>